<organism evidence="12">
    <name type="scientific">Aedes aegypti To virus 1</name>
    <dbReference type="NCBI Taxonomy" id="2789885"/>
    <lineage>
        <taxon>Viruses</taxon>
        <taxon>Riboviria</taxon>
    </lineage>
</organism>
<dbReference type="EMBL" id="MT913595">
    <property type="protein sequence ID" value="QPF16707.1"/>
    <property type="molecule type" value="Genomic_RNA"/>
</dbReference>
<dbReference type="GO" id="GO:0008233">
    <property type="term" value="F:peptidase activity"/>
    <property type="evidence" value="ECO:0007669"/>
    <property type="project" value="UniProtKB-KW"/>
</dbReference>
<feature type="domain" description="Reverse transcriptase" evidence="10">
    <location>
        <begin position="2"/>
        <end position="186"/>
    </location>
</feature>
<evidence type="ECO:0000256" key="9">
    <source>
        <dbReference type="ARBA" id="ARBA00022918"/>
    </source>
</evidence>
<dbReference type="Pfam" id="PF17917">
    <property type="entry name" value="RT_RNaseH"/>
    <property type="match status" value="1"/>
</dbReference>
<keyword evidence="6" id="KW-0255">Endonuclease</keyword>
<dbReference type="InterPro" id="IPR043502">
    <property type="entry name" value="DNA/RNA_pol_sf"/>
</dbReference>
<dbReference type="GO" id="GO:0003676">
    <property type="term" value="F:nucleic acid binding"/>
    <property type="evidence" value="ECO:0007669"/>
    <property type="project" value="InterPro"/>
</dbReference>
<keyword evidence="8" id="KW-0229">DNA integration</keyword>
<dbReference type="InterPro" id="IPR012337">
    <property type="entry name" value="RNaseH-like_sf"/>
</dbReference>
<dbReference type="Pfam" id="PF17921">
    <property type="entry name" value="Integrase_H2C2"/>
    <property type="match status" value="1"/>
</dbReference>
<dbReference type="FunFam" id="3.30.70.270:FF:000020">
    <property type="entry name" value="Transposon Tf2-6 polyprotein-like Protein"/>
    <property type="match status" value="1"/>
</dbReference>
<dbReference type="PROSITE" id="PS50878">
    <property type="entry name" value="RT_POL"/>
    <property type="match status" value="1"/>
</dbReference>
<dbReference type="Gene3D" id="3.30.420.10">
    <property type="entry name" value="Ribonuclease H-like superfamily/Ribonuclease H"/>
    <property type="match status" value="1"/>
</dbReference>
<evidence type="ECO:0000256" key="5">
    <source>
        <dbReference type="ARBA" id="ARBA00022723"/>
    </source>
</evidence>
<evidence type="ECO:0000256" key="8">
    <source>
        <dbReference type="ARBA" id="ARBA00022908"/>
    </source>
</evidence>
<evidence type="ECO:0000256" key="2">
    <source>
        <dbReference type="ARBA" id="ARBA00022679"/>
    </source>
</evidence>
<dbReference type="FunFam" id="3.10.10.10:FF:000007">
    <property type="entry name" value="Retrovirus-related Pol polyprotein from transposon 17.6-like Protein"/>
    <property type="match status" value="1"/>
</dbReference>
<dbReference type="SUPFAM" id="SSF56672">
    <property type="entry name" value="DNA/RNA polymerases"/>
    <property type="match status" value="1"/>
</dbReference>
<dbReference type="SUPFAM" id="SSF53098">
    <property type="entry name" value="Ribonuclease H-like"/>
    <property type="match status" value="1"/>
</dbReference>
<keyword evidence="7" id="KW-0378">Hydrolase</keyword>
<dbReference type="InterPro" id="IPR036397">
    <property type="entry name" value="RNaseH_sf"/>
</dbReference>
<evidence type="ECO:0000259" key="10">
    <source>
        <dbReference type="PROSITE" id="PS50878"/>
    </source>
</evidence>
<evidence type="ECO:0000256" key="4">
    <source>
        <dbReference type="ARBA" id="ARBA00022722"/>
    </source>
</evidence>
<feature type="domain" description="Integrase catalytic" evidence="11">
    <location>
        <begin position="592"/>
        <end position="743"/>
    </location>
</feature>
<dbReference type="InterPro" id="IPR043128">
    <property type="entry name" value="Rev_trsase/Diguanyl_cyclase"/>
</dbReference>
<keyword evidence="4" id="KW-0540">Nuclease</keyword>
<dbReference type="GO" id="GO:0046872">
    <property type="term" value="F:metal ion binding"/>
    <property type="evidence" value="ECO:0007669"/>
    <property type="project" value="UniProtKB-KW"/>
</dbReference>
<dbReference type="PANTHER" id="PTHR37984:SF5">
    <property type="entry name" value="PROTEIN NYNRIN-LIKE"/>
    <property type="match status" value="1"/>
</dbReference>
<dbReference type="PANTHER" id="PTHR37984">
    <property type="entry name" value="PROTEIN CBG26694"/>
    <property type="match status" value="1"/>
</dbReference>
<dbReference type="GO" id="GO:0004519">
    <property type="term" value="F:endonuclease activity"/>
    <property type="evidence" value="ECO:0007669"/>
    <property type="project" value="UniProtKB-KW"/>
</dbReference>
<dbReference type="GO" id="GO:0015074">
    <property type="term" value="P:DNA integration"/>
    <property type="evidence" value="ECO:0007669"/>
    <property type="project" value="UniProtKB-KW"/>
</dbReference>
<keyword evidence="3" id="KW-0548">Nucleotidyltransferase</keyword>
<dbReference type="GO" id="GO:0006508">
    <property type="term" value="P:proteolysis"/>
    <property type="evidence" value="ECO:0007669"/>
    <property type="project" value="UniProtKB-KW"/>
</dbReference>
<dbReference type="InterPro" id="IPR041373">
    <property type="entry name" value="RT_RNaseH"/>
</dbReference>
<dbReference type="GO" id="GO:0003964">
    <property type="term" value="F:RNA-directed DNA polymerase activity"/>
    <property type="evidence" value="ECO:0007669"/>
    <property type="project" value="UniProtKB-KW"/>
</dbReference>
<evidence type="ECO:0000256" key="6">
    <source>
        <dbReference type="ARBA" id="ARBA00022759"/>
    </source>
</evidence>
<dbReference type="Gene3D" id="1.10.340.70">
    <property type="match status" value="1"/>
</dbReference>
<dbReference type="Pfam" id="PF00665">
    <property type="entry name" value="rve"/>
    <property type="match status" value="1"/>
</dbReference>
<sequence>MLENGIITHSDSPWNAPIWVVPKKPDASGKKKFRVVIDYRKLNEVTVDDKFPIPQIEDILDNLGKSTYFTTLDLKSGFHQIEMDENSRQKTAFSTDLGHYEFLRMPFGLKNAPATFQRAMNSILGELIGTVCYVYLDDVIVFGRSLKEHITNLGKVLEKLENANLKIQLDKCEFLKKNCEFLGHVITPEGVKPNPDKIKEIQTWELPTTEKQIKQFLGLVGYYRKFIRDYAKLTKPMTKYLKKDVKVNTDDPDFKKSFEKCKTMLISDPILAYPDYSKPFVLTTDASNYALGAVLSQINEGKDQPVAFASRTLNKHEINYSTTEKEALAIIWAIEKFKPYLYGQKFTLVTDHKPLVFIKNANKNGKLIRWRLELENYDYTVIYKTGKTNVVADALSRKVETNVNEISDPSDIETVHSASSSEEFFIHFTERPINNYRNQIIFRTTSFNSILMFDIFPGYKRTTICDSNFTADKITDYLKRYWNGRQTAIHAPESLLNMIQVSYRNHFSHAHLVITQNMVEDIISEERQDNIIRQEHDRAHRGIQEVEQQIKRSYFFPEMVKKIRQFNNACQICSGHKYDRKPYNIKISPRPIEIAPFHRIHIDIFGMDKINYLTIICAFSKHLQAIKIETRNTIDIQNALNQYFSNFAIPRSIVCDHEAAFTSIQMADYLANLGTQMDFASSSESNGQIEKTHCTLIELYNTNKHKFPNMSSEQIMGIIVALYNNTVHSATGFTPNEIIFNRTDAISPAEIDNNANRIFRKVTENLQKAQQKMERYNDEKEDPPVIEEGQTIFVKRGTRKKLDPRFNTTKCLENKEKTIKIPRNTKRNKNKIKRIRKP</sequence>
<evidence type="ECO:0000256" key="3">
    <source>
        <dbReference type="ARBA" id="ARBA00022695"/>
    </source>
</evidence>
<dbReference type="Pfam" id="PF00078">
    <property type="entry name" value="RVT_1"/>
    <property type="match status" value="1"/>
</dbReference>
<evidence type="ECO:0000256" key="1">
    <source>
        <dbReference type="ARBA" id="ARBA00022670"/>
    </source>
</evidence>
<dbReference type="InterPro" id="IPR041588">
    <property type="entry name" value="Integrase_H2C2"/>
</dbReference>
<name>A0A7S8ZX98_9VIRU</name>
<keyword evidence="5" id="KW-0479">Metal-binding</keyword>
<dbReference type="InterPro" id="IPR050951">
    <property type="entry name" value="Retrovirus_Pol_polyprotein"/>
</dbReference>
<keyword evidence="1" id="KW-0645">Protease</keyword>
<keyword evidence="9" id="KW-0695">RNA-directed DNA polymerase</keyword>
<evidence type="ECO:0000259" key="11">
    <source>
        <dbReference type="PROSITE" id="PS50994"/>
    </source>
</evidence>
<dbReference type="GO" id="GO:0003968">
    <property type="term" value="F:RNA-directed RNA polymerase activity"/>
    <property type="evidence" value="ECO:0007669"/>
    <property type="project" value="UniProtKB-KW"/>
</dbReference>
<dbReference type="InterPro" id="IPR001584">
    <property type="entry name" value="Integrase_cat-core"/>
</dbReference>
<dbReference type="CDD" id="cd09274">
    <property type="entry name" value="RNase_HI_RT_Ty3"/>
    <property type="match status" value="1"/>
</dbReference>
<keyword evidence="12" id="KW-0696">RNA-directed RNA polymerase</keyword>
<dbReference type="CDD" id="cd01647">
    <property type="entry name" value="RT_LTR"/>
    <property type="match status" value="1"/>
</dbReference>
<dbReference type="Gene3D" id="3.10.10.10">
    <property type="entry name" value="HIV Type 1 Reverse Transcriptase, subunit A, domain 1"/>
    <property type="match status" value="1"/>
</dbReference>
<keyword evidence="2" id="KW-0808">Transferase</keyword>
<proteinExistence type="predicted"/>
<evidence type="ECO:0000256" key="7">
    <source>
        <dbReference type="ARBA" id="ARBA00022801"/>
    </source>
</evidence>
<dbReference type="PROSITE" id="PS50994">
    <property type="entry name" value="INTEGRASE"/>
    <property type="match status" value="1"/>
</dbReference>
<dbReference type="InterPro" id="IPR000477">
    <property type="entry name" value="RT_dom"/>
</dbReference>
<evidence type="ECO:0000313" key="12">
    <source>
        <dbReference type="EMBL" id="QPF16707.1"/>
    </source>
</evidence>
<dbReference type="Gene3D" id="3.30.70.270">
    <property type="match status" value="2"/>
</dbReference>
<accession>A0A7S8ZX98</accession>
<protein>
    <submittedName>
        <fullName evidence="12">Putative RNA-dependent RNA polymerase</fullName>
    </submittedName>
</protein>
<reference evidence="12" key="1">
    <citation type="submission" date="2020-08" db="EMBL/GenBank/DDBJ databases">
        <title>Metaviromic analysis of adult Aedes aegypti mosquitoes from Tocantins state, Brazil: a pilot study.</title>
        <authorList>
            <person name="Neto O.F.A."/>
            <person name="Duarte M.A."/>
            <person name="Campos F.S."/>
            <person name="da Silva L.A."/>
            <person name="Alves G.B."/>
            <person name="Silva A.B."/>
            <person name="Silva T.P."/>
            <person name="Marinho N.C."/>
            <person name="Gross C.L."/>
            <person name="Melo F.L."/>
            <person name="Ardisson-Araujo D.M.P."/>
            <person name="Ribeiro B.M."/>
            <person name="Aguiar R.W.S."/>
        </authorList>
    </citation>
    <scope>NUCLEOTIDE SEQUENCE</scope>
    <source>
        <strain evidence="12">AaTV1/BR_TO</strain>
    </source>
</reference>